<feature type="binding site" evidence="6">
    <location>
        <position position="101"/>
    </location>
    <ligand>
        <name>Mg(2+)</name>
        <dbReference type="ChEBI" id="CHEBI:18420"/>
    </ligand>
</feature>
<keyword evidence="5 6" id="KW-0460">Magnesium</keyword>
<dbReference type="GO" id="GO:0016787">
    <property type="term" value="F:hydrolase activity"/>
    <property type="evidence" value="ECO:0007669"/>
    <property type="project" value="UniProtKB-KW"/>
</dbReference>
<dbReference type="Pfam" id="PF01850">
    <property type="entry name" value="PIN"/>
    <property type="match status" value="1"/>
</dbReference>
<gene>
    <name evidence="6" type="primary">vapC</name>
    <name evidence="8" type="ORF">BN13_1440009</name>
</gene>
<dbReference type="AlphaFoldDB" id="A0A077M877"/>
<dbReference type="GO" id="GO:0090729">
    <property type="term" value="F:toxin activity"/>
    <property type="evidence" value="ECO:0007669"/>
    <property type="project" value="UniProtKB-KW"/>
</dbReference>
<evidence type="ECO:0000256" key="4">
    <source>
        <dbReference type="ARBA" id="ARBA00022801"/>
    </source>
</evidence>
<evidence type="ECO:0000256" key="3">
    <source>
        <dbReference type="ARBA" id="ARBA00022723"/>
    </source>
</evidence>
<dbReference type="Gene3D" id="3.40.50.1010">
    <property type="entry name" value="5'-nuclease"/>
    <property type="match status" value="1"/>
</dbReference>
<keyword evidence="3 6" id="KW-0479">Metal-binding</keyword>
<dbReference type="EC" id="3.1.-.-" evidence="6"/>
<dbReference type="InterPro" id="IPR029060">
    <property type="entry name" value="PIN-like_dom_sf"/>
</dbReference>
<keyword evidence="2 6" id="KW-0540">Nuclease</keyword>
<evidence type="ECO:0000313" key="8">
    <source>
        <dbReference type="EMBL" id="CCI52105.1"/>
    </source>
</evidence>
<dbReference type="SUPFAM" id="SSF88723">
    <property type="entry name" value="PIN domain-like"/>
    <property type="match status" value="1"/>
</dbReference>
<keyword evidence="6" id="KW-0800">Toxin</keyword>
<dbReference type="GO" id="GO:0000287">
    <property type="term" value="F:magnesium ion binding"/>
    <property type="evidence" value="ECO:0007669"/>
    <property type="project" value="UniProtKB-UniRule"/>
</dbReference>
<comment type="function">
    <text evidence="6">Toxic component of a toxin-antitoxin (TA) system. An RNase.</text>
</comment>
<organism evidence="8 9">
    <name type="scientific">Nostocoides jenkinsii Ben 74</name>
    <dbReference type="NCBI Taxonomy" id="1193518"/>
    <lineage>
        <taxon>Bacteria</taxon>
        <taxon>Bacillati</taxon>
        <taxon>Actinomycetota</taxon>
        <taxon>Actinomycetes</taxon>
        <taxon>Micrococcales</taxon>
        <taxon>Intrasporangiaceae</taxon>
        <taxon>Nostocoides</taxon>
    </lineage>
</organism>
<sequence length="137" mass="14376">MIPARIMCDSSVLVPAVLAWHPEHDAARAALAEVDALPAYVLLETYSVLTRLPAPHRIGARDAAAVLGAMTLPLLQLPGLEYAALLAAAGAKGVRGGALYDALIAVTAAHHGAELITRDARAQPTYEAMGTQYRLLT</sequence>
<comment type="caution">
    <text evidence="8">The sequence shown here is derived from an EMBL/GenBank/DDBJ whole genome shotgun (WGS) entry which is preliminary data.</text>
</comment>
<evidence type="ECO:0000256" key="5">
    <source>
        <dbReference type="ARBA" id="ARBA00022842"/>
    </source>
</evidence>
<comment type="cofactor">
    <cofactor evidence="6">
        <name>Mg(2+)</name>
        <dbReference type="ChEBI" id="CHEBI:18420"/>
    </cofactor>
</comment>
<keyword evidence="4 6" id="KW-0378">Hydrolase</keyword>
<dbReference type="STRING" id="1193518.BN13_1440009"/>
<proteinExistence type="inferred from homology"/>
<dbReference type="RefSeq" id="WP_048548277.1">
    <property type="nucleotide sequence ID" value="NZ_HF571038.1"/>
</dbReference>
<dbReference type="Proteomes" id="UP000035720">
    <property type="component" value="Unassembled WGS sequence"/>
</dbReference>
<dbReference type="CDD" id="cd18681">
    <property type="entry name" value="PIN_MtVapC27-VapC40_like"/>
    <property type="match status" value="1"/>
</dbReference>
<evidence type="ECO:0000256" key="2">
    <source>
        <dbReference type="ARBA" id="ARBA00022722"/>
    </source>
</evidence>
<evidence type="ECO:0000256" key="1">
    <source>
        <dbReference type="ARBA" id="ARBA00022649"/>
    </source>
</evidence>
<evidence type="ECO:0000313" key="9">
    <source>
        <dbReference type="Proteomes" id="UP000035720"/>
    </source>
</evidence>
<dbReference type="OrthoDB" id="25693at2"/>
<feature type="binding site" evidence="6">
    <location>
        <position position="9"/>
    </location>
    <ligand>
        <name>Mg(2+)</name>
        <dbReference type="ChEBI" id="CHEBI:18420"/>
    </ligand>
</feature>
<dbReference type="InterPro" id="IPR022907">
    <property type="entry name" value="VapC_family"/>
</dbReference>
<dbReference type="GO" id="GO:0004540">
    <property type="term" value="F:RNA nuclease activity"/>
    <property type="evidence" value="ECO:0007669"/>
    <property type="project" value="InterPro"/>
</dbReference>
<keyword evidence="9" id="KW-1185">Reference proteome</keyword>
<evidence type="ECO:0000259" key="7">
    <source>
        <dbReference type="Pfam" id="PF01850"/>
    </source>
</evidence>
<name>A0A077M877_9MICO</name>
<keyword evidence="1 6" id="KW-1277">Toxin-antitoxin system</keyword>
<dbReference type="HAMAP" id="MF_00265">
    <property type="entry name" value="VapC_Nob1"/>
    <property type="match status" value="1"/>
</dbReference>
<protein>
    <recommendedName>
        <fullName evidence="6">Ribonuclease VapC</fullName>
        <shortName evidence="6">RNase VapC</shortName>
        <ecNumber evidence="6">3.1.-.-</ecNumber>
    </recommendedName>
    <alternativeName>
        <fullName evidence="6">Toxin VapC</fullName>
    </alternativeName>
</protein>
<evidence type="ECO:0000256" key="6">
    <source>
        <dbReference type="HAMAP-Rule" id="MF_00265"/>
    </source>
</evidence>
<feature type="domain" description="PIN" evidence="7">
    <location>
        <begin position="6"/>
        <end position="122"/>
    </location>
</feature>
<comment type="similarity">
    <text evidence="6">Belongs to the PINc/VapC protein family.</text>
</comment>
<dbReference type="EMBL" id="CAJC01000051">
    <property type="protein sequence ID" value="CCI52105.1"/>
    <property type="molecule type" value="Genomic_DNA"/>
</dbReference>
<accession>A0A077M877</accession>
<dbReference type="InterPro" id="IPR002716">
    <property type="entry name" value="PIN_dom"/>
</dbReference>
<reference evidence="8 9" key="1">
    <citation type="journal article" date="2013" name="ISME J.">
        <title>A metabolic model for members of the genus Tetrasphaera involved in enhanced biological phosphorus removal.</title>
        <authorList>
            <person name="Kristiansen R."/>
            <person name="Nguyen H.T.T."/>
            <person name="Saunders A.M."/>
            <person name="Nielsen J.L."/>
            <person name="Wimmer R."/>
            <person name="Le V.Q."/>
            <person name="McIlroy S.J."/>
            <person name="Petrovski S."/>
            <person name="Seviour R.J."/>
            <person name="Calteau A."/>
            <person name="Nielsen K.L."/>
            <person name="Nielsen P.H."/>
        </authorList>
    </citation>
    <scope>NUCLEOTIDE SEQUENCE [LARGE SCALE GENOMIC DNA]</scope>
    <source>
        <strain evidence="8 9">Ben 74</strain>
    </source>
</reference>